<evidence type="ECO:0000256" key="6">
    <source>
        <dbReference type="ARBA" id="ARBA00023242"/>
    </source>
</evidence>
<sequence>MKNNCSLKLQEVQIFASLQALRKEKSRDAARSRRGKENFEFYELAKLLPLPAAITSQLDKASIIRLTISYLKMRDFANQGDPPWNLRMEGPPPNTSVKVYIAYFQIRPWALLSQFILVFFKFSFLFPLLKYLYPLQSFRLPREKICPKRSVSFENLAQMLPTSSDFVIGAQRRRSPSALAIEVFEAHLGSHILQGANCTLLDSDVIQNNSYLYSEAIGRDDEEKSSDVTAVSQKFSPTCLSSCFEDSSSQCSERVQYPNSNNCKESYMRKLASLKIGFLPSSIDIQRPYREQGYTQETHVVLCFRYEIKSQGIPKRYNEGYQPDFINLEHQLVASSNCVINPGRGTAVFIKQYFKCCLPFCIHVPERNLAEAGAKIYIGLILSGLVNKGRIYIHVQENIHGSIGKDNCSAISWLVERISKTILNYVRTVKNPGFGGNAECVQDHALSRSLDGFVFALNQEGKFLYISETVSIYLGLSQAPRVRHCGLLGFELAWQRLWKKSDRTHEASSGPVVFGKYFSAERDN</sequence>
<feature type="domain" description="BHLH" evidence="8">
    <location>
        <begin position="21"/>
        <end position="74"/>
    </location>
</feature>
<comment type="caution">
    <text evidence="9">The sequence shown here is derived from an EMBL/GenBank/DDBJ whole genome shotgun (WGS) entry which is preliminary data.</text>
</comment>
<evidence type="ECO:0000259" key="8">
    <source>
        <dbReference type="PROSITE" id="PS50888"/>
    </source>
</evidence>
<keyword evidence="7" id="KW-0812">Transmembrane</keyword>
<protein>
    <recommendedName>
        <fullName evidence="8">BHLH domain-containing protein</fullName>
    </recommendedName>
</protein>
<evidence type="ECO:0000256" key="4">
    <source>
        <dbReference type="ARBA" id="ARBA00023125"/>
    </source>
</evidence>
<dbReference type="Gene3D" id="4.10.280.10">
    <property type="entry name" value="Helix-loop-helix DNA-binding domain"/>
    <property type="match status" value="1"/>
</dbReference>
<dbReference type="Gene3D" id="3.30.450.20">
    <property type="entry name" value="PAS domain"/>
    <property type="match status" value="1"/>
</dbReference>
<keyword evidence="5" id="KW-0804">Transcription</keyword>
<accession>A0AAD4TVL7</accession>
<dbReference type="GO" id="GO:0000977">
    <property type="term" value="F:RNA polymerase II transcription regulatory region sequence-specific DNA binding"/>
    <property type="evidence" value="ECO:0007669"/>
    <property type="project" value="TreeGrafter"/>
</dbReference>
<dbReference type="GO" id="GO:0046983">
    <property type="term" value="F:protein dimerization activity"/>
    <property type="evidence" value="ECO:0007669"/>
    <property type="project" value="InterPro"/>
</dbReference>
<dbReference type="SMART" id="SM00353">
    <property type="entry name" value="HLH"/>
    <property type="match status" value="1"/>
</dbReference>
<gene>
    <name evidence="9" type="ORF">MG293_014549</name>
</gene>
<dbReference type="InterPro" id="IPR011598">
    <property type="entry name" value="bHLH_dom"/>
</dbReference>
<keyword evidence="4" id="KW-0238">DNA-binding</keyword>
<dbReference type="SUPFAM" id="SSF47459">
    <property type="entry name" value="HLH, helix-loop-helix DNA-binding domain"/>
    <property type="match status" value="1"/>
</dbReference>
<name>A0AAD4TVL7_OVIAM</name>
<evidence type="ECO:0000256" key="3">
    <source>
        <dbReference type="ARBA" id="ARBA00023015"/>
    </source>
</evidence>
<keyword evidence="7" id="KW-1133">Transmembrane helix</keyword>
<dbReference type="AlphaFoldDB" id="A0AAD4TVL7"/>
<dbReference type="Pfam" id="PF23171">
    <property type="entry name" value="bHLH_HIF1A"/>
    <property type="match status" value="1"/>
</dbReference>
<evidence type="ECO:0000313" key="10">
    <source>
        <dbReference type="Proteomes" id="UP001214576"/>
    </source>
</evidence>
<feature type="transmembrane region" description="Helical" evidence="7">
    <location>
        <begin position="109"/>
        <end position="133"/>
    </location>
</feature>
<dbReference type="CDD" id="cd19732">
    <property type="entry name" value="bHLH-PAS_NPAS3_PASD6"/>
    <property type="match status" value="1"/>
</dbReference>
<proteinExistence type="predicted"/>
<keyword evidence="3" id="KW-0805">Transcription regulation</keyword>
<keyword evidence="2" id="KW-0677">Repeat</keyword>
<dbReference type="InterPro" id="IPR036638">
    <property type="entry name" value="HLH_DNA-bd_sf"/>
</dbReference>
<evidence type="ECO:0000256" key="7">
    <source>
        <dbReference type="SAM" id="Phobius"/>
    </source>
</evidence>
<keyword evidence="7" id="KW-0472">Membrane</keyword>
<dbReference type="EMBL" id="JAKZEL010000018">
    <property type="protein sequence ID" value="KAI4535323.1"/>
    <property type="molecule type" value="Genomic_DNA"/>
</dbReference>
<dbReference type="PANTHER" id="PTHR23043:SF30">
    <property type="entry name" value="NEURONAL PAS DOMAIN-CONTAINING PROTEIN 3"/>
    <property type="match status" value="1"/>
</dbReference>
<dbReference type="PROSITE" id="PS50888">
    <property type="entry name" value="BHLH"/>
    <property type="match status" value="1"/>
</dbReference>
<dbReference type="GO" id="GO:0005634">
    <property type="term" value="C:nucleus"/>
    <property type="evidence" value="ECO:0007669"/>
    <property type="project" value="UniProtKB-SubCell"/>
</dbReference>
<dbReference type="GO" id="GO:0000981">
    <property type="term" value="F:DNA-binding transcription factor activity, RNA polymerase II-specific"/>
    <property type="evidence" value="ECO:0007669"/>
    <property type="project" value="TreeGrafter"/>
</dbReference>
<organism evidence="9 10">
    <name type="scientific">Ovis ammon polii</name>
    <dbReference type="NCBI Taxonomy" id="230172"/>
    <lineage>
        <taxon>Eukaryota</taxon>
        <taxon>Metazoa</taxon>
        <taxon>Chordata</taxon>
        <taxon>Craniata</taxon>
        <taxon>Vertebrata</taxon>
        <taxon>Euteleostomi</taxon>
        <taxon>Mammalia</taxon>
        <taxon>Eutheria</taxon>
        <taxon>Laurasiatheria</taxon>
        <taxon>Artiodactyla</taxon>
        <taxon>Ruminantia</taxon>
        <taxon>Pecora</taxon>
        <taxon>Bovidae</taxon>
        <taxon>Caprinae</taxon>
        <taxon>Ovis</taxon>
    </lineage>
</organism>
<dbReference type="FunFam" id="4.10.280.10:FF:000007">
    <property type="entry name" value="single-minded homolog 1 isoform X1"/>
    <property type="match status" value="1"/>
</dbReference>
<evidence type="ECO:0000256" key="1">
    <source>
        <dbReference type="ARBA" id="ARBA00004123"/>
    </source>
</evidence>
<evidence type="ECO:0000256" key="2">
    <source>
        <dbReference type="ARBA" id="ARBA00022737"/>
    </source>
</evidence>
<comment type="subcellular location">
    <subcellularLocation>
        <location evidence="1">Nucleus</location>
    </subcellularLocation>
</comment>
<evidence type="ECO:0000313" key="9">
    <source>
        <dbReference type="EMBL" id="KAI4535323.1"/>
    </source>
</evidence>
<reference evidence="9" key="1">
    <citation type="submission" date="2022-03" db="EMBL/GenBank/DDBJ databases">
        <title>Genomic analyses of argali, domestic sheep and their hybrids provide insights into chromosomal evolution, heterosis and genetic basis of agronomic traits.</title>
        <authorList>
            <person name="Li M."/>
        </authorList>
    </citation>
    <scope>NUCLEOTIDE SEQUENCE</scope>
    <source>
        <strain evidence="9">CAU-MHL-2022a</strain>
        <tissue evidence="9">Skin</tissue>
    </source>
</reference>
<dbReference type="PANTHER" id="PTHR23043">
    <property type="entry name" value="HYPOXIA-INDUCIBLE FACTOR 1 ALPHA"/>
    <property type="match status" value="1"/>
</dbReference>
<dbReference type="Proteomes" id="UP001214576">
    <property type="component" value="Unassembled WGS sequence"/>
</dbReference>
<evidence type="ECO:0000256" key="5">
    <source>
        <dbReference type="ARBA" id="ARBA00023163"/>
    </source>
</evidence>
<keyword evidence="6" id="KW-0539">Nucleus</keyword>
<keyword evidence="10" id="KW-1185">Reference proteome</keyword>